<keyword evidence="3" id="KW-1185">Reference proteome</keyword>
<protein>
    <recommendedName>
        <fullName evidence="1">N-acetyltransferase domain-containing protein</fullName>
    </recommendedName>
</protein>
<comment type="caution">
    <text evidence="2">The sequence shown here is derived from an EMBL/GenBank/DDBJ whole genome shotgun (WGS) entry which is preliminary data.</text>
</comment>
<dbReference type="STRING" id="158441.A0A226EF07"/>
<evidence type="ECO:0000313" key="3">
    <source>
        <dbReference type="Proteomes" id="UP000198287"/>
    </source>
</evidence>
<dbReference type="InterPro" id="IPR016181">
    <property type="entry name" value="Acyl_CoA_acyltransferase"/>
</dbReference>
<dbReference type="GO" id="GO:0008080">
    <property type="term" value="F:N-acetyltransferase activity"/>
    <property type="evidence" value="ECO:0007669"/>
    <property type="project" value="TreeGrafter"/>
</dbReference>
<dbReference type="EMBL" id="LNIX01000004">
    <property type="protein sequence ID" value="OXA55979.1"/>
    <property type="molecule type" value="Genomic_DNA"/>
</dbReference>
<reference evidence="2 3" key="1">
    <citation type="submission" date="2015-12" db="EMBL/GenBank/DDBJ databases">
        <title>The genome of Folsomia candida.</title>
        <authorList>
            <person name="Faddeeva A."/>
            <person name="Derks M.F."/>
            <person name="Anvar Y."/>
            <person name="Smit S."/>
            <person name="Van Straalen N."/>
            <person name="Roelofs D."/>
        </authorList>
    </citation>
    <scope>NUCLEOTIDE SEQUENCE [LARGE SCALE GENOMIC DNA]</scope>
    <source>
        <strain evidence="2 3">VU population</strain>
        <tissue evidence="2">Whole body</tissue>
    </source>
</reference>
<name>A0A226EF07_FOLCA</name>
<accession>A0A226EF07</accession>
<proteinExistence type="predicted"/>
<dbReference type="InterPro" id="IPR000182">
    <property type="entry name" value="GNAT_dom"/>
</dbReference>
<gene>
    <name evidence="2" type="ORF">Fcan01_09596</name>
</gene>
<dbReference type="AlphaFoldDB" id="A0A226EF07"/>
<dbReference type="OMA" id="MIKEVEY"/>
<dbReference type="OrthoDB" id="2115692at2759"/>
<dbReference type="Proteomes" id="UP000198287">
    <property type="component" value="Unassembled WGS sequence"/>
</dbReference>
<dbReference type="SUPFAM" id="SSF55729">
    <property type="entry name" value="Acyl-CoA N-acyltransferases (Nat)"/>
    <property type="match status" value="1"/>
</dbReference>
<evidence type="ECO:0000313" key="2">
    <source>
        <dbReference type="EMBL" id="OXA55979.1"/>
    </source>
</evidence>
<sequence length="218" mass="24306">MIRYELITRERYIAVADFLVNDFFVNEPFGLALGLTLDQVRRWFADFLSHILDTSDPVSYVALDSNKDDKIVGAIINLIADPEKEGPRSMKTFLDPDKEPIKIQIATFLEDLEDGLDIYAAMGQPSSSKIHACLFLSVADGYGGQGIAKELVANGERAAKAITGVTIAMTDVTSAYSYKVYLKLGYKMIKEVEYMSYQGHDGVYIFKGESILENQHIL</sequence>
<dbReference type="PANTHER" id="PTHR20905">
    <property type="entry name" value="N-ACETYLTRANSFERASE-RELATED"/>
    <property type="match status" value="1"/>
</dbReference>
<dbReference type="Gene3D" id="3.40.630.30">
    <property type="match status" value="1"/>
</dbReference>
<evidence type="ECO:0000259" key="1">
    <source>
        <dbReference type="Pfam" id="PF00583"/>
    </source>
</evidence>
<feature type="domain" description="N-acetyltransferase" evidence="1">
    <location>
        <begin position="121"/>
        <end position="186"/>
    </location>
</feature>
<organism evidence="2 3">
    <name type="scientific">Folsomia candida</name>
    <name type="common">Springtail</name>
    <dbReference type="NCBI Taxonomy" id="158441"/>
    <lineage>
        <taxon>Eukaryota</taxon>
        <taxon>Metazoa</taxon>
        <taxon>Ecdysozoa</taxon>
        <taxon>Arthropoda</taxon>
        <taxon>Hexapoda</taxon>
        <taxon>Collembola</taxon>
        <taxon>Entomobryomorpha</taxon>
        <taxon>Isotomoidea</taxon>
        <taxon>Isotomidae</taxon>
        <taxon>Proisotominae</taxon>
        <taxon>Folsomia</taxon>
    </lineage>
</organism>
<dbReference type="Pfam" id="PF00583">
    <property type="entry name" value="Acetyltransf_1"/>
    <property type="match status" value="1"/>
</dbReference>
<dbReference type="PANTHER" id="PTHR20905:SF1">
    <property type="entry name" value="AT07410P-RELATED"/>
    <property type="match status" value="1"/>
</dbReference>